<protein>
    <submittedName>
        <fullName evidence="1">Uncharacterized protein</fullName>
    </submittedName>
</protein>
<dbReference type="AlphaFoldDB" id="M2U8E0"/>
<reference evidence="1 2" key="1">
    <citation type="journal article" date="2013" name="Genome Announc.">
        <title>Draft Genome Sequence of Strain JLT2015T, Belonging to the Family Sphingomonadaceae of the Alphaproteobacteria.</title>
        <authorList>
            <person name="Tang K."/>
            <person name="Liu K."/>
            <person name="Li S."/>
            <person name="Jiao N."/>
        </authorList>
    </citation>
    <scope>NUCLEOTIDE SEQUENCE [LARGE SCALE GENOMIC DNA]</scope>
    <source>
        <strain evidence="1 2">JLT2015</strain>
    </source>
</reference>
<keyword evidence="2" id="KW-1185">Reference proteome</keyword>
<accession>M2U8E0</accession>
<evidence type="ECO:0000313" key="2">
    <source>
        <dbReference type="Proteomes" id="UP000011717"/>
    </source>
</evidence>
<dbReference type="EMBL" id="AMRV01000001">
    <property type="protein sequence ID" value="EMD84248.1"/>
    <property type="molecule type" value="Genomic_DNA"/>
</dbReference>
<evidence type="ECO:0000313" key="1">
    <source>
        <dbReference type="EMBL" id="EMD84248.1"/>
    </source>
</evidence>
<dbReference type="Proteomes" id="UP000011717">
    <property type="component" value="Unassembled WGS sequence"/>
</dbReference>
<comment type="caution">
    <text evidence="1">The sequence shown here is derived from an EMBL/GenBank/DDBJ whole genome shotgun (WGS) entry which is preliminary data.</text>
</comment>
<proteinExistence type="predicted"/>
<sequence length="38" mass="4134">MIGARRCAMAGFQGCGSSARPQDIEYDELGADHWQAFS</sequence>
<name>M2U8E0_9SPHN</name>
<organism evidence="1 2">
    <name type="scientific">Pacificimonas flava</name>
    <dbReference type="NCBI Taxonomy" id="1234595"/>
    <lineage>
        <taxon>Bacteria</taxon>
        <taxon>Pseudomonadati</taxon>
        <taxon>Pseudomonadota</taxon>
        <taxon>Alphaproteobacteria</taxon>
        <taxon>Sphingomonadales</taxon>
        <taxon>Sphingosinicellaceae</taxon>
        <taxon>Pacificimonas</taxon>
    </lineage>
</organism>
<gene>
    <name evidence="1" type="ORF">C725_0178</name>
</gene>